<protein>
    <submittedName>
        <fullName evidence="1">Uncharacterized protein</fullName>
    </submittedName>
</protein>
<name>A0ABP8MAB3_9BACT</name>
<sequence length="132" mass="14483">MDSDPLEEAATLVEALLADSDVLPEYDRETLTESCRELELSLALGSLSEPLSDLLAECDTDFDVDCESESLDKDPLRLLADASQLCDGEVWESESEWLSDSLSETLDTDSLAVEFDAESELLSDVMLPESLD</sequence>
<dbReference type="Proteomes" id="UP001500840">
    <property type="component" value="Unassembled WGS sequence"/>
</dbReference>
<evidence type="ECO:0000313" key="1">
    <source>
        <dbReference type="EMBL" id="GAA4447322.1"/>
    </source>
</evidence>
<reference evidence="2" key="1">
    <citation type="journal article" date="2019" name="Int. J. Syst. Evol. Microbiol.">
        <title>The Global Catalogue of Microorganisms (GCM) 10K type strain sequencing project: providing services to taxonomists for standard genome sequencing and annotation.</title>
        <authorList>
            <consortium name="The Broad Institute Genomics Platform"/>
            <consortium name="The Broad Institute Genome Sequencing Center for Infectious Disease"/>
            <person name="Wu L."/>
            <person name="Ma J."/>
        </authorList>
    </citation>
    <scope>NUCLEOTIDE SEQUENCE [LARGE SCALE GENOMIC DNA]</scope>
    <source>
        <strain evidence="2">JCM 17759</strain>
    </source>
</reference>
<keyword evidence="2" id="KW-1185">Reference proteome</keyword>
<dbReference type="RefSeq" id="WP_345319854.1">
    <property type="nucleotide sequence ID" value="NZ_BAABGA010000011.1"/>
</dbReference>
<accession>A0ABP8MAB3</accession>
<comment type="caution">
    <text evidence="1">The sequence shown here is derived from an EMBL/GenBank/DDBJ whole genome shotgun (WGS) entry which is preliminary data.</text>
</comment>
<proteinExistence type="predicted"/>
<dbReference type="EMBL" id="BAABGA010000011">
    <property type="protein sequence ID" value="GAA4447322.1"/>
    <property type="molecule type" value="Genomic_DNA"/>
</dbReference>
<evidence type="ECO:0000313" key="2">
    <source>
        <dbReference type="Proteomes" id="UP001500840"/>
    </source>
</evidence>
<organism evidence="1 2">
    <name type="scientific">Novipirellula rosea</name>
    <dbReference type="NCBI Taxonomy" id="1031540"/>
    <lineage>
        <taxon>Bacteria</taxon>
        <taxon>Pseudomonadati</taxon>
        <taxon>Planctomycetota</taxon>
        <taxon>Planctomycetia</taxon>
        <taxon>Pirellulales</taxon>
        <taxon>Pirellulaceae</taxon>
        <taxon>Novipirellula</taxon>
    </lineage>
</organism>
<gene>
    <name evidence="1" type="ORF">GCM10023156_09190</name>
</gene>